<evidence type="ECO:0000313" key="2">
    <source>
        <dbReference type="Proteomes" id="UP001426770"/>
    </source>
</evidence>
<dbReference type="Proteomes" id="UP001426770">
    <property type="component" value="Unassembled WGS sequence"/>
</dbReference>
<protein>
    <recommendedName>
        <fullName evidence="3">DUF3000 domain-containing protein</fullName>
    </recommendedName>
</protein>
<proteinExistence type="predicted"/>
<name>A0ABP9WE18_9MICO</name>
<sequence>MASDLGAAPADFRAALLSLRDAPTHPLVALTEVPAPGRIAPFAAAISGDLDGDGFDASGRFVILHDPAGQPAWEGTMRVIALVKATVESEVGRDDLWGEVAWSWLTESLAGAPHRARGGTVTKVTSESFGELADRPDEVTIELRASWTPTTTDLAPHIAAWTELMAACAGVPPTPEGVRALPGRTA</sequence>
<reference evidence="1 2" key="1">
    <citation type="submission" date="2024-02" db="EMBL/GenBank/DDBJ databases">
        <title>Lysinimicrobium sediminis NBRC 112286.</title>
        <authorList>
            <person name="Ichikawa N."/>
            <person name="Katano-Makiyama Y."/>
            <person name="Hidaka K."/>
        </authorList>
    </citation>
    <scope>NUCLEOTIDE SEQUENCE [LARGE SCALE GENOMIC DNA]</scope>
    <source>
        <strain evidence="1 2">NBRC 112286</strain>
    </source>
</reference>
<organism evidence="1 2">
    <name type="scientific">Demequina sediminis</name>
    <dbReference type="NCBI Taxonomy" id="1930058"/>
    <lineage>
        <taxon>Bacteria</taxon>
        <taxon>Bacillati</taxon>
        <taxon>Actinomycetota</taxon>
        <taxon>Actinomycetes</taxon>
        <taxon>Micrococcales</taxon>
        <taxon>Demequinaceae</taxon>
        <taxon>Demequina</taxon>
    </lineage>
</organism>
<dbReference type="Pfam" id="PF11452">
    <property type="entry name" value="DUF3000"/>
    <property type="match status" value="1"/>
</dbReference>
<dbReference type="RefSeq" id="WP_286215840.1">
    <property type="nucleotide sequence ID" value="NZ_AP027736.1"/>
</dbReference>
<comment type="caution">
    <text evidence="1">The sequence shown here is derived from an EMBL/GenBank/DDBJ whole genome shotgun (WGS) entry which is preliminary data.</text>
</comment>
<dbReference type="InterPro" id="IPR021555">
    <property type="entry name" value="DUF3000"/>
</dbReference>
<gene>
    <name evidence="1" type="ORF">Lsed01_00209</name>
</gene>
<keyword evidence="2" id="KW-1185">Reference proteome</keyword>
<evidence type="ECO:0008006" key="3">
    <source>
        <dbReference type="Google" id="ProtNLM"/>
    </source>
</evidence>
<accession>A0ABP9WE18</accession>
<dbReference type="EMBL" id="BAABRR010000001">
    <property type="protein sequence ID" value="GAA5517799.1"/>
    <property type="molecule type" value="Genomic_DNA"/>
</dbReference>
<evidence type="ECO:0000313" key="1">
    <source>
        <dbReference type="EMBL" id="GAA5517799.1"/>
    </source>
</evidence>